<name>M1CXK0_SOLTU</name>
<dbReference type="AlphaFoldDB" id="M1CXK0"/>
<dbReference type="Pfam" id="PF13456">
    <property type="entry name" value="RVT_3"/>
    <property type="match status" value="1"/>
</dbReference>
<dbReference type="eggNOG" id="KOG1075">
    <property type="taxonomic scope" value="Eukaryota"/>
</dbReference>
<dbReference type="GO" id="GO:0004523">
    <property type="term" value="F:RNA-DNA hybrid ribonuclease activity"/>
    <property type="evidence" value="ECO:0007669"/>
    <property type="project" value="InterPro"/>
</dbReference>
<dbReference type="PANTHER" id="PTHR31286:SF177">
    <property type="entry name" value="ENDONUCLEASE_EXONUCLEASE_PHOSPHATASE"/>
    <property type="match status" value="1"/>
</dbReference>
<dbReference type="PROSITE" id="PS50879">
    <property type="entry name" value="RNASE_H_1"/>
    <property type="match status" value="1"/>
</dbReference>
<evidence type="ECO:0000256" key="1">
    <source>
        <dbReference type="SAM" id="MobiDB-lite"/>
    </source>
</evidence>
<dbReference type="InterPro" id="IPR044730">
    <property type="entry name" value="RNase_H-like_dom_plant"/>
</dbReference>
<dbReference type="InterPro" id="IPR025558">
    <property type="entry name" value="DUF4283"/>
</dbReference>
<dbReference type="InterPro" id="IPR036397">
    <property type="entry name" value="RNaseH_sf"/>
</dbReference>
<evidence type="ECO:0000259" key="2">
    <source>
        <dbReference type="PROSITE" id="PS50879"/>
    </source>
</evidence>
<feature type="region of interest" description="Disordered" evidence="1">
    <location>
        <begin position="204"/>
        <end position="246"/>
    </location>
</feature>
<dbReference type="CDD" id="cd06222">
    <property type="entry name" value="RNase_H_like"/>
    <property type="match status" value="1"/>
</dbReference>
<feature type="compositionally biased region" description="Basic and acidic residues" evidence="1">
    <location>
        <begin position="204"/>
        <end position="220"/>
    </location>
</feature>
<protein>
    <submittedName>
        <fullName evidence="3">RNase H family protein</fullName>
    </submittedName>
</protein>
<organism evidence="3 4">
    <name type="scientific">Solanum tuberosum</name>
    <name type="common">Potato</name>
    <dbReference type="NCBI Taxonomy" id="4113"/>
    <lineage>
        <taxon>Eukaryota</taxon>
        <taxon>Viridiplantae</taxon>
        <taxon>Streptophyta</taxon>
        <taxon>Embryophyta</taxon>
        <taxon>Tracheophyta</taxon>
        <taxon>Spermatophyta</taxon>
        <taxon>Magnoliopsida</taxon>
        <taxon>eudicotyledons</taxon>
        <taxon>Gunneridae</taxon>
        <taxon>Pentapetalae</taxon>
        <taxon>asterids</taxon>
        <taxon>lamiids</taxon>
        <taxon>Solanales</taxon>
        <taxon>Solanaceae</taxon>
        <taxon>Solanoideae</taxon>
        <taxon>Solaneae</taxon>
        <taxon>Solanum</taxon>
    </lineage>
</organism>
<reference evidence="4" key="1">
    <citation type="journal article" date="2011" name="Nature">
        <title>Genome sequence and analysis of the tuber crop potato.</title>
        <authorList>
            <consortium name="The Potato Genome Sequencing Consortium"/>
        </authorList>
    </citation>
    <scope>NUCLEOTIDE SEQUENCE [LARGE SCALE GENOMIC DNA]</scope>
    <source>
        <strain evidence="4">cv. DM1-3 516 R44</strain>
    </source>
</reference>
<dbReference type="InParanoid" id="M1CXK0"/>
<feature type="domain" description="RNase H type-1" evidence="2">
    <location>
        <begin position="261"/>
        <end position="409"/>
    </location>
</feature>
<sequence>MVKLAARCRFTLIGKFSNTMPKVELLRKNFILQTQLSGGVEIAHFNARHVCIDLDNEIDYNTVWTKQKMSIQGQLMRIQTWTPTFKPEEETPIVPIWVTLPELPWHCYNKEIVTALLSPIGEVLYLDTATTQKTRGSLARARMKVDLTQVRRPRIWIGYDEEDINIGRWQAVLYESVPDYCTYCKHQGHLIHVCTIKKRDEDQRKRREQEAEGENGKKEQPPPSMHEQTEPQLDQEETNFSTDKENKNQMEFTKVNWYKPPNNILKLNTDGSAIGNPGRIGGGGILRDHQGNMVYDFTIPLGMGTSNQAEIQTALFDMQWCSQHGYSNIILEVDSELLMKWIKHSLTPPWQVQQHLRQLQDIINQMTFFQCNHIYREANFTADALSKWSHTTDIPQQYYTYQQLPREIRGYFNRDKLGMATFRRRKLKRIP</sequence>
<dbReference type="PaxDb" id="4113-PGSC0003DMT400076892"/>
<dbReference type="GO" id="GO:0003676">
    <property type="term" value="F:nucleic acid binding"/>
    <property type="evidence" value="ECO:0007669"/>
    <property type="project" value="InterPro"/>
</dbReference>
<dbReference type="EnsemblPlants" id="PGSC0003DMT400076892">
    <property type="protein sequence ID" value="PGSC0003DMT400076892"/>
    <property type="gene ID" value="PGSC0003DMG400029909"/>
</dbReference>
<evidence type="ECO:0000313" key="3">
    <source>
        <dbReference type="EnsemblPlants" id="PGSC0003DMT400076892"/>
    </source>
</evidence>
<dbReference type="Proteomes" id="UP000011115">
    <property type="component" value="Unassembled WGS sequence"/>
</dbReference>
<dbReference type="STRING" id="4113.M1CXK0"/>
<dbReference type="SUPFAM" id="SSF53098">
    <property type="entry name" value="Ribonuclease H-like"/>
    <property type="match status" value="1"/>
</dbReference>
<evidence type="ECO:0000313" key="4">
    <source>
        <dbReference type="Proteomes" id="UP000011115"/>
    </source>
</evidence>
<dbReference type="InterPro" id="IPR040256">
    <property type="entry name" value="At4g02000-like"/>
</dbReference>
<proteinExistence type="predicted"/>
<dbReference type="InterPro" id="IPR012337">
    <property type="entry name" value="RNaseH-like_sf"/>
</dbReference>
<reference evidence="3" key="2">
    <citation type="submission" date="2015-06" db="UniProtKB">
        <authorList>
            <consortium name="EnsemblPlants"/>
        </authorList>
    </citation>
    <scope>IDENTIFICATION</scope>
    <source>
        <strain evidence="3">DM1-3 516 R44</strain>
    </source>
</reference>
<dbReference type="HOGENOM" id="CLU_636799_0_0_1"/>
<keyword evidence="4" id="KW-1185">Reference proteome</keyword>
<dbReference type="OMA" id="PENMRIR"/>
<dbReference type="Gramene" id="PGSC0003DMT400076892">
    <property type="protein sequence ID" value="PGSC0003DMT400076892"/>
    <property type="gene ID" value="PGSC0003DMG400029909"/>
</dbReference>
<dbReference type="Pfam" id="PF14111">
    <property type="entry name" value="DUF4283"/>
    <property type="match status" value="1"/>
</dbReference>
<dbReference type="InterPro" id="IPR002156">
    <property type="entry name" value="RNaseH_domain"/>
</dbReference>
<dbReference type="PANTHER" id="PTHR31286">
    <property type="entry name" value="GLYCINE-RICH CELL WALL STRUCTURAL PROTEIN 1.8-LIKE"/>
    <property type="match status" value="1"/>
</dbReference>
<dbReference type="Gene3D" id="3.30.420.10">
    <property type="entry name" value="Ribonuclease H-like superfamily/Ribonuclease H"/>
    <property type="match status" value="1"/>
</dbReference>
<accession>M1CXK0</accession>